<dbReference type="OrthoDB" id="9807461at2"/>
<evidence type="ECO:0000256" key="1">
    <source>
        <dbReference type="ARBA" id="ARBA00022491"/>
    </source>
</evidence>
<evidence type="ECO:0000256" key="8">
    <source>
        <dbReference type="HAMAP-Rule" id="MF_00440"/>
    </source>
</evidence>
<accession>A0A4R7PDP0</accession>
<dbReference type="GO" id="GO:0005524">
    <property type="term" value="F:ATP binding"/>
    <property type="evidence" value="ECO:0007669"/>
    <property type="project" value="UniProtKB-UniRule"/>
</dbReference>
<gene>
    <name evidence="8" type="primary">nrdR</name>
    <name evidence="11" type="ORF">DFR24_1674</name>
</gene>
<evidence type="ECO:0000256" key="3">
    <source>
        <dbReference type="ARBA" id="ARBA00022771"/>
    </source>
</evidence>
<keyword evidence="12" id="KW-1185">Reference proteome</keyword>
<dbReference type="Pfam" id="PF03477">
    <property type="entry name" value="ATP-cone"/>
    <property type="match status" value="1"/>
</dbReference>
<evidence type="ECO:0000256" key="4">
    <source>
        <dbReference type="ARBA" id="ARBA00022840"/>
    </source>
</evidence>
<sequence length="184" mass="21066">MQCPFCSATDTRVIDSRLAEEGTQVRRRRECAECKGRFTTFERAQLTIPNIIKRGGSPEPFEEEKLRRGFESALYKRPVSPDAVDHAVESVMRKLRQSGEREVPSRQVGEWVMEELRDLDHVAYVRFASIYLSFEDLNAFREEIERLQHLPTAEQRRSQMSLISAGESGATPPAEAAPRKPKSR</sequence>
<name>A0A4R7PDP0_9GAMM</name>
<keyword evidence="4 8" id="KW-0067">ATP-binding</keyword>
<dbReference type="GO" id="GO:0008270">
    <property type="term" value="F:zinc ion binding"/>
    <property type="evidence" value="ECO:0007669"/>
    <property type="project" value="UniProtKB-UniRule"/>
</dbReference>
<keyword evidence="1 8" id="KW-0678">Repressor</keyword>
<dbReference type="PANTHER" id="PTHR30455:SF2">
    <property type="entry name" value="TRANSCRIPTIONAL REPRESSOR NRDR"/>
    <property type="match status" value="1"/>
</dbReference>
<evidence type="ECO:0000259" key="10">
    <source>
        <dbReference type="PROSITE" id="PS51161"/>
    </source>
</evidence>
<evidence type="ECO:0000313" key="12">
    <source>
        <dbReference type="Proteomes" id="UP000295341"/>
    </source>
</evidence>
<dbReference type="Pfam" id="PF22811">
    <property type="entry name" value="Zn_ribbon_NrdR"/>
    <property type="match status" value="1"/>
</dbReference>
<evidence type="ECO:0000256" key="9">
    <source>
        <dbReference type="SAM" id="MobiDB-lite"/>
    </source>
</evidence>
<keyword evidence="2 8" id="KW-0547">Nucleotide-binding</keyword>
<keyword evidence="8" id="KW-0479">Metal-binding</keyword>
<protein>
    <recommendedName>
        <fullName evidence="8">Transcriptional repressor NrdR</fullName>
    </recommendedName>
</protein>
<feature type="domain" description="ATP-cone" evidence="10">
    <location>
        <begin position="49"/>
        <end position="139"/>
    </location>
</feature>
<dbReference type="Proteomes" id="UP000295341">
    <property type="component" value="Unassembled WGS sequence"/>
</dbReference>
<dbReference type="InterPro" id="IPR005144">
    <property type="entry name" value="ATP-cone_dom"/>
</dbReference>
<dbReference type="PROSITE" id="PS51161">
    <property type="entry name" value="ATP_CONE"/>
    <property type="match status" value="1"/>
</dbReference>
<proteinExistence type="inferred from homology"/>
<keyword evidence="8" id="KW-0862">Zinc</keyword>
<dbReference type="EMBL" id="SOBT01000008">
    <property type="protein sequence ID" value="TDU32283.1"/>
    <property type="molecule type" value="Genomic_DNA"/>
</dbReference>
<evidence type="ECO:0000256" key="7">
    <source>
        <dbReference type="ARBA" id="ARBA00023163"/>
    </source>
</evidence>
<feature type="zinc finger region" evidence="8">
    <location>
        <begin position="3"/>
        <end position="34"/>
    </location>
</feature>
<comment type="function">
    <text evidence="8">Negatively regulates transcription of bacterial ribonucleotide reductase nrd genes and operons by binding to NrdR-boxes.</text>
</comment>
<dbReference type="GO" id="GO:0045892">
    <property type="term" value="P:negative regulation of DNA-templated transcription"/>
    <property type="evidence" value="ECO:0007669"/>
    <property type="project" value="UniProtKB-UniRule"/>
</dbReference>
<evidence type="ECO:0000256" key="6">
    <source>
        <dbReference type="ARBA" id="ARBA00023125"/>
    </source>
</evidence>
<comment type="cofactor">
    <cofactor evidence="8">
        <name>Zn(2+)</name>
        <dbReference type="ChEBI" id="CHEBI:29105"/>
    </cofactor>
    <text evidence="8">Binds 1 zinc ion.</text>
</comment>
<reference evidence="11 12" key="1">
    <citation type="submission" date="2019-03" db="EMBL/GenBank/DDBJ databases">
        <title>Genomic Encyclopedia of Type Strains, Phase IV (KMG-IV): sequencing the most valuable type-strain genomes for metagenomic binning, comparative biology and taxonomic classification.</title>
        <authorList>
            <person name="Goeker M."/>
        </authorList>
    </citation>
    <scope>NUCLEOTIDE SEQUENCE [LARGE SCALE GENOMIC DNA]</scope>
    <source>
        <strain evidence="11 12">DSM 26377</strain>
    </source>
</reference>
<keyword evidence="3 8" id="KW-0863">Zinc-finger</keyword>
<keyword evidence="7 8" id="KW-0804">Transcription</keyword>
<evidence type="ECO:0000313" key="11">
    <source>
        <dbReference type="EMBL" id="TDU32283.1"/>
    </source>
</evidence>
<feature type="region of interest" description="Disordered" evidence="9">
    <location>
        <begin position="151"/>
        <end position="184"/>
    </location>
</feature>
<evidence type="ECO:0000256" key="2">
    <source>
        <dbReference type="ARBA" id="ARBA00022741"/>
    </source>
</evidence>
<dbReference type="PANTHER" id="PTHR30455">
    <property type="entry name" value="TRANSCRIPTIONAL REPRESSOR NRDR"/>
    <property type="match status" value="1"/>
</dbReference>
<organism evidence="11 12">
    <name type="scientific">Panacagrimonas perspica</name>
    <dbReference type="NCBI Taxonomy" id="381431"/>
    <lineage>
        <taxon>Bacteria</taxon>
        <taxon>Pseudomonadati</taxon>
        <taxon>Pseudomonadota</taxon>
        <taxon>Gammaproteobacteria</taxon>
        <taxon>Nevskiales</taxon>
        <taxon>Nevskiaceae</taxon>
        <taxon>Panacagrimonas</taxon>
    </lineage>
</organism>
<dbReference type="AlphaFoldDB" id="A0A4R7PDP0"/>
<dbReference type="GO" id="GO:0003677">
    <property type="term" value="F:DNA binding"/>
    <property type="evidence" value="ECO:0007669"/>
    <property type="project" value="UniProtKB-KW"/>
</dbReference>
<comment type="similarity">
    <text evidence="8">Belongs to the NrdR family.</text>
</comment>
<dbReference type="InterPro" id="IPR055173">
    <property type="entry name" value="NrdR-like_N"/>
</dbReference>
<keyword evidence="6 8" id="KW-0238">DNA-binding</keyword>
<dbReference type="InterPro" id="IPR003796">
    <property type="entry name" value="RNR_NrdR-like"/>
</dbReference>
<comment type="caution">
    <text evidence="11">The sequence shown here is derived from an EMBL/GenBank/DDBJ whole genome shotgun (WGS) entry which is preliminary data.</text>
</comment>
<keyword evidence="5 8" id="KW-0805">Transcription regulation</keyword>
<dbReference type="HAMAP" id="MF_00440">
    <property type="entry name" value="NrdR"/>
    <property type="match status" value="1"/>
</dbReference>
<evidence type="ECO:0000256" key="5">
    <source>
        <dbReference type="ARBA" id="ARBA00023015"/>
    </source>
</evidence>
<dbReference type="RefSeq" id="WP_133880796.1">
    <property type="nucleotide sequence ID" value="NZ_MWIN01000001.1"/>
</dbReference>
<dbReference type="NCBIfam" id="TIGR00244">
    <property type="entry name" value="transcriptional regulator NrdR"/>
    <property type="match status" value="1"/>
</dbReference>